<comment type="caution">
    <text evidence="4">The sequence shown here is derived from an EMBL/GenBank/DDBJ whole genome shotgun (WGS) entry which is preliminary data.</text>
</comment>
<dbReference type="Gene3D" id="3.80.10.10">
    <property type="entry name" value="Ribonuclease Inhibitor"/>
    <property type="match status" value="1"/>
</dbReference>
<dbReference type="InterPro" id="IPR032675">
    <property type="entry name" value="LRR_dom_sf"/>
</dbReference>
<dbReference type="Proteomes" id="UP000586042">
    <property type="component" value="Unassembled WGS sequence"/>
</dbReference>
<dbReference type="EMBL" id="JABWGN010000069">
    <property type="protein sequence ID" value="NUW38506.1"/>
    <property type="molecule type" value="Genomic_DNA"/>
</dbReference>
<dbReference type="GO" id="GO:0005829">
    <property type="term" value="C:cytosol"/>
    <property type="evidence" value="ECO:0007669"/>
    <property type="project" value="TreeGrafter"/>
</dbReference>
<dbReference type="SMART" id="SM00368">
    <property type="entry name" value="LRR_RI"/>
    <property type="match status" value="2"/>
</dbReference>
<dbReference type="InterPro" id="IPR001611">
    <property type="entry name" value="Leu-rich_rpt"/>
</dbReference>
<dbReference type="GO" id="GO:0005096">
    <property type="term" value="F:GTPase activator activity"/>
    <property type="evidence" value="ECO:0007669"/>
    <property type="project" value="UniProtKB-KW"/>
</dbReference>
<feature type="non-terminal residue" evidence="4">
    <location>
        <position position="1"/>
    </location>
</feature>
<dbReference type="SUPFAM" id="SSF52047">
    <property type="entry name" value="RNI-like"/>
    <property type="match status" value="1"/>
</dbReference>
<evidence type="ECO:0000313" key="4">
    <source>
        <dbReference type="EMBL" id="NUW38506.1"/>
    </source>
</evidence>
<dbReference type="GO" id="GO:0031267">
    <property type="term" value="F:small GTPase binding"/>
    <property type="evidence" value="ECO:0007669"/>
    <property type="project" value="TreeGrafter"/>
</dbReference>
<name>A0A7Y6M9E6_9ACTN</name>
<proteinExistence type="predicted"/>
<feature type="non-terminal residue" evidence="4">
    <location>
        <position position="97"/>
    </location>
</feature>
<dbReference type="Pfam" id="PF13516">
    <property type="entry name" value="LRR_6"/>
    <property type="match status" value="2"/>
</dbReference>
<gene>
    <name evidence="4" type="ORF">HTZ77_45020</name>
</gene>
<organism evidence="4 5">
    <name type="scientific">Nonomuraea montanisoli</name>
    <dbReference type="NCBI Taxonomy" id="2741721"/>
    <lineage>
        <taxon>Bacteria</taxon>
        <taxon>Bacillati</taxon>
        <taxon>Actinomycetota</taxon>
        <taxon>Actinomycetes</taxon>
        <taxon>Streptosporangiales</taxon>
        <taxon>Streptosporangiaceae</taxon>
        <taxon>Nonomuraea</taxon>
    </lineage>
</organism>
<evidence type="ECO:0008006" key="6">
    <source>
        <dbReference type="Google" id="ProtNLM"/>
    </source>
</evidence>
<evidence type="ECO:0000256" key="1">
    <source>
        <dbReference type="ARBA" id="ARBA00022468"/>
    </source>
</evidence>
<sequence length="97" mass="10112">FGDAGAEALAAAGSDGRIETLDLRHCGIGDAGVTALCASPAVRGVRRLRLQRNRLTAEGVRALAGFERLEELARRYNPLGPAGARALVEAPFAGSLR</sequence>
<protein>
    <recommendedName>
        <fullName evidence="6">Gala protein</fullName>
    </recommendedName>
</protein>
<dbReference type="AlphaFoldDB" id="A0A7Y6M9E6"/>
<reference evidence="4 5" key="1">
    <citation type="submission" date="2020-06" db="EMBL/GenBank/DDBJ databases">
        <title>Nonomuraea sp. SMC257, a novel actinomycete isolated from soil.</title>
        <authorList>
            <person name="Chanama M."/>
        </authorList>
    </citation>
    <scope>NUCLEOTIDE SEQUENCE [LARGE SCALE GENOMIC DNA]</scope>
    <source>
        <strain evidence="4 5">SMC257</strain>
    </source>
</reference>
<dbReference type="InterPro" id="IPR027038">
    <property type="entry name" value="RanGap"/>
</dbReference>
<keyword evidence="1" id="KW-0343">GTPase activation</keyword>
<dbReference type="RefSeq" id="WP_407940656.1">
    <property type="nucleotide sequence ID" value="NZ_JABWGN010000069.1"/>
</dbReference>
<keyword evidence="2" id="KW-0433">Leucine-rich repeat</keyword>
<dbReference type="GO" id="GO:0048471">
    <property type="term" value="C:perinuclear region of cytoplasm"/>
    <property type="evidence" value="ECO:0007669"/>
    <property type="project" value="TreeGrafter"/>
</dbReference>
<evidence type="ECO:0000313" key="5">
    <source>
        <dbReference type="Proteomes" id="UP000586042"/>
    </source>
</evidence>
<accession>A0A7Y6M9E6</accession>
<keyword evidence="5" id="KW-1185">Reference proteome</keyword>
<dbReference type="PANTHER" id="PTHR24113:SF12">
    <property type="entry name" value="RAN GTPASE-ACTIVATING PROTEIN 1"/>
    <property type="match status" value="1"/>
</dbReference>
<evidence type="ECO:0000256" key="2">
    <source>
        <dbReference type="ARBA" id="ARBA00022614"/>
    </source>
</evidence>
<dbReference type="PANTHER" id="PTHR24113">
    <property type="entry name" value="RAN GTPASE-ACTIVATING PROTEIN 1"/>
    <property type="match status" value="1"/>
</dbReference>
<dbReference type="GO" id="GO:0006913">
    <property type="term" value="P:nucleocytoplasmic transport"/>
    <property type="evidence" value="ECO:0007669"/>
    <property type="project" value="TreeGrafter"/>
</dbReference>
<keyword evidence="3" id="KW-0677">Repeat</keyword>
<evidence type="ECO:0000256" key="3">
    <source>
        <dbReference type="ARBA" id="ARBA00022737"/>
    </source>
</evidence>